<organism evidence="6">
    <name type="scientific">Tetraodon nigroviridis</name>
    <name type="common">Spotted green pufferfish</name>
    <name type="synonym">Chelonodon nigroviridis</name>
    <dbReference type="NCBI Taxonomy" id="99883"/>
    <lineage>
        <taxon>Eukaryota</taxon>
        <taxon>Metazoa</taxon>
        <taxon>Chordata</taxon>
        <taxon>Craniata</taxon>
        <taxon>Vertebrata</taxon>
        <taxon>Euteleostomi</taxon>
        <taxon>Actinopterygii</taxon>
        <taxon>Neopterygii</taxon>
        <taxon>Teleostei</taxon>
        <taxon>Neoteleostei</taxon>
        <taxon>Acanthomorphata</taxon>
        <taxon>Eupercaria</taxon>
        <taxon>Tetraodontiformes</taxon>
        <taxon>Tetradontoidea</taxon>
        <taxon>Tetraodontidae</taxon>
        <taxon>Tetraodon</taxon>
    </lineage>
</organism>
<dbReference type="EMBL" id="CAAE01014685">
    <property type="protein sequence ID" value="CAG02364.1"/>
    <property type="molecule type" value="Genomic_DNA"/>
</dbReference>
<dbReference type="InterPro" id="IPR036352">
    <property type="entry name" value="Semap_dom_sf"/>
</dbReference>
<feature type="domain" description="Sema" evidence="5">
    <location>
        <begin position="135"/>
        <end position="251"/>
    </location>
</feature>
<feature type="chain" id="PRO_5004243834" evidence="4">
    <location>
        <begin position="28"/>
        <end position="251"/>
    </location>
</feature>
<dbReference type="GO" id="GO:0030215">
    <property type="term" value="F:semaphorin receptor binding"/>
    <property type="evidence" value="ECO:0007669"/>
    <property type="project" value="InterPro"/>
</dbReference>
<dbReference type="GO" id="GO:0007411">
    <property type="term" value="P:axon guidance"/>
    <property type="evidence" value="ECO:0007669"/>
    <property type="project" value="TreeGrafter"/>
</dbReference>
<evidence type="ECO:0000313" key="6">
    <source>
        <dbReference type="EMBL" id="CAG02364.1"/>
    </source>
</evidence>
<evidence type="ECO:0000256" key="2">
    <source>
        <dbReference type="PROSITE-ProRule" id="PRU00352"/>
    </source>
</evidence>
<dbReference type="GO" id="GO:0005886">
    <property type="term" value="C:plasma membrane"/>
    <property type="evidence" value="ECO:0007669"/>
    <property type="project" value="TreeGrafter"/>
</dbReference>
<dbReference type="PROSITE" id="PS51004">
    <property type="entry name" value="SEMA"/>
    <property type="match status" value="1"/>
</dbReference>
<dbReference type="AlphaFoldDB" id="Q4SAG8"/>
<dbReference type="PANTHER" id="PTHR11036">
    <property type="entry name" value="SEMAPHORIN"/>
    <property type="match status" value="1"/>
</dbReference>
<dbReference type="Gene3D" id="2.130.10.10">
    <property type="entry name" value="YVTN repeat-like/Quinoprotein amine dehydrogenase"/>
    <property type="match status" value="1"/>
</dbReference>
<reference evidence="6" key="1">
    <citation type="journal article" date="2004" name="Nature">
        <title>Genome duplication in the teleost fish Tetraodon nigroviridis reveals the early vertebrate proto-karyotype.</title>
        <authorList>
            <person name="Jaillon O."/>
            <person name="Aury J.-M."/>
            <person name="Brunet F."/>
            <person name="Petit J.-L."/>
            <person name="Stange-Thomann N."/>
            <person name="Mauceli E."/>
            <person name="Bouneau L."/>
            <person name="Fischer C."/>
            <person name="Ozouf-Costaz C."/>
            <person name="Bernot A."/>
            <person name="Nicaud S."/>
            <person name="Jaffe D."/>
            <person name="Fisher S."/>
            <person name="Lutfalla G."/>
            <person name="Dossat C."/>
            <person name="Segurens B."/>
            <person name="Dasilva C."/>
            <person name="Salanoubat M."/>
            <person name="Levy M."/>
            <person name="Boudet N."/>
            <person name="Castellano S."/>
            <person name="Anthouard V."/>
            <person name="Jubin C."/>
            <person name="Castelli V."/>
            <person name="Katinka M."/>
            <person name="Vacherie B."/>
            <person name="Biemont C."/>
            <person name="Skalli Z."/>
            <person name="Cattolico L."/>
            <person name="Poulain J."/>
            <person name="De Berardinis V."/>
            <person name="Cruaud C."/>
            <person name="Duprat S."/>
            <person name="Brottier P."/>
            <person name="Coutanceau J.-P."/>
            <person name="Gouzy J."/>
            <person name="Parra G."/>
            <person name="Lardier G."/>
            <person name="Chapple C."/>
            <person name="McKernan K.J."/>
            <person name="McEwan P."/>
            <person name="Bosak S."/>
            <person name="Kellis M."/>
            <person name="Volff J.-N."/>
            <person name="Guigo R."/>
            <person name="Zody M.C."/>
            <person name="Mesirov J."/>
            <person name="Lindblad-Toh K."/>
            <person name="Birren B."/>
            <person name="Nusbaum C."/>
            <person name="Kahn D."/>
            <person name="Robinson-Rechavi M."/>
            <person name="Laudet V."/>
            <person name="Schachter V."/>
            <person name="Quetier F."/>
            <person name="Saurin W."/>
            <person name="Scarpelli C."/>
            <person name="Wincker P."/>
            <person name="Lander E.S."/>
            <person name="Weissenbach J."/>
            <person name="Roest Crollius H."/>
        </authorList>
    </citation>
    <scope>NUCLEOTIDE SEQUENCE [LARGE SCALE GENOMIC DNA]</scope>
</reference>
<comment type="caution">
    <text evidence="2">Lacks conserved residue(s) required for the propagation of feature annotation.</text>
</comment>
<feature type="signal peptide" evidence="4">
    <location>
        <begin position="1"/>
        <end position="27"/>
    </location>
</feature>
<dbReference type="GO" id="GO:0071526">
    <property type="term" value="P:semaphorin-plexin signaling pathway"/>
    <property type="evidence" value="ECO:0007669"/>
    <property type="project" value="TreeGrafter"/>
</dbReference>
<dbReference type="KEGG" id="tng:GSTEN00021461G001"/>
<evidence type="ECO:0000256" key="3">
    <source>
        <dbReference type="SAM" id="MobiDB-lite"/>
    </source>
</evidence>
<keyword evidence="4" id="KW-0732">Signal</keyword>
<dbReference type="GO" id="GO:0001755">
    <property type="term" value="P:neural crest cell migration"/>
    <property type="evidence" value="ECO:0007669"/>
    <property type="project" value="TreeGrafter"/>
</dbReference>
<reference evidence="6" key="2">
    <citation type="submission" date="2004-02" db="EMBL/GenBank/DDBJ databases">
        <authorList>
            <consortium name="Genoscope"/>
            <consortium name="Whitehead Institute Centre for Genome Research"/>
        </authorList>
    </citation>
    <scope>NUCLEOTIDE SEQUENCE</scope>
</reference>
<accession>Q4SAG8</accession>
<dbReference type="InterPro" id="IPR027231">
    <property type="entry name" value="Semaphorin"/>
</dbReference>
<protein>
    <submittedName>
        <fullName evidence="6">(spotted green pufferfish) hypothetical protein</fullName>
    </submittedName>
</protein>
<dbReference type="GO" id="GO:0030335">
    <property type="term" value="P:positive regulation of cell migration"/>
    <property type="evidence" value="ECO:0007669"/>
    <property type="project" value="TreeGrafter"/>
</dbReference>
<dbReference type="InterPro" id="IPR015943">
    <property type="entry name" value="WD40/YVTN_repeat-like_dom_sf"/>
</dbReference>
<evidence type="ECO:0000256" key="1">
    <source>
        <dbReference type="ARBA" id="ARBA00023180"/>
    </source>
</evidence>
<evidence type="ECO:0000259" key="5">
    <source>
        <dbReference type="PROSITE" id="PS51004"/>
    </source>
</evidence>
<dbReference type="InterPro" id="IPR001627">
    <property type="entry name" value="Semap_dom"/>
</dbReference>
<proteinExistence type="predicted"/>
<feature type="region of interest" description="Disordered" evidence="3">
    <location>
        <begin position="103"/>
        <end position="123"/>
    </location>
</feature>
<evidence type="ECO:0000256" key="4">
    <source>
        <dbReference type="SAM" id="SignalP"/>
    </source>
</evidence>
<gene>
    <name evidence="6" type="ORF">GSTENG00021461001</name>
</gene>
<dbReference type="GO" id="GO:0045499">
    <property type="term" value="F:chemorepellent activity"/>
    <property type="evidence" value="ECO:0007669"/>
    <property type="project" value="TreeGrafter"/>
</dbReference>
<sequence length="251" mass="27654">MWTSATTLSCLLAAALLTGGCLQVLLATEDVTPRVSFPYTCSRFAFVCNLPSLHTTAPTKLHLHVLQLCRGLTDCRDVVVRHTDPASKQSLCTDVRRNLSAMSAVGPPVLPPRPSSGRTETDTVSVGSVPLRERRGDLDAKERLAKRFSVDGVFNYTSLLLSQEDDMLYVGAREELFALSLSDISKTKLQKNLKWGTPAGKREECSFKGKNLETDCFNYIKILLRLNSTHLYVCGTFAFSPVCAYIVSDDL</sequence>
<comment type="caution">
    <text evidence="6">The sequence shown here is derived from an EMBL/GenBank/DDBJ whole genome shotgun (WGS) entry which is preliminary data.</text>
</comment>
<name>Q4SAG8_TETNG</name>
<keyword evidence="1" id="KW-0325">Glycoprotein</keyword>
<dbReference type="OrthoDB" id="9934005at2759"/>
<dbReference type="PANTHER" id="PTHR11036:SF14">
    <property type="entry name" value="SEMAPHORIN-4B"/>
    <property type="match status" value="1"/>
</dbReference>
<dbReference type="SUPFAM" id="SSF101912">
    <property type="entry name" value="Sema domain"/>
    <property type="match status" value="1"/>
</dbReference>